<evidence type="ECO:0000313" key="2">
    <source>
        <dbReference type="EMBL" id="CAB4559331.1"/>
    </source>
</evidence>
<organism evidence="2">
    <name type="scientific">freshwater metagenome</name>
    <dbReference type="NCBI Taxonomy" id="449393"/>
    <lineage>
        <taxon>unclassified sequences</taxon>
        <taxon>metagenomes</taxon>
        <taxon>ecological metagenomes</taxon>
    </lineage>
</organism>
<sequence length="349" mass="36264">MTTDPLLAPVRDVLGRTGDLALPARSWADVVAVPFEDRSDGDHRTRWLAAAAVIVVLLGAAGVWQMRTGSGTEVFATPPGTARWIAVPLFVSEGMAYDGTIDGDGTVPGYDGVAAADTVVVSWTRGDDTLTIVSAEDPGGLSALPGRDEPLVPLQTATVVEDDGPIVLRWYSPTGSTGAFGLRAVGLTLDEALTVARSAWYVTPDIWFDLSARAGFRSPDELMAPMDPWAPPGIALEDDAPVAFVRGSVQRDVVPGGLSVSFLGGTIGLSEAATAIDRCSAVADGDNGVAQPVALFGNADVAAFVVTDADGTVRRVPALEHPGLPNYRFAVTMATPENGVLPVTCETLP</sequence>
<evidence type="ECO:0000256" key="1">
    <source>
        <dbReference type="SAM" id="Phobius"/>
    </source>
</evidence>
<name>A0A6J6D5U7_9ZZZZ</name>
<gene>
    <name evidence="2" type="ORF">UFOPK1493_01656</name>
</gene>
<proteinExistence type="predicted"/>
<reference evidence="2" key="1">
    <citation type="submission" date="2020-05" db="EMBL/GenBank/DDBJ databases">
        <authorList>
            <person name="Chiriac C."/>
            <person name="Salcher M."/>
            <person name="Ghai R."/>
            <person name="Kavagutti S V."/>
        </authorList>
    </citation>
    <scope>NUCLEOTIDE SEQUENCE</scope>
</reference>
<keyword evidence="1" id="KW-1133">Transmembrane helix</keyword>
<dbReference type="AlphaFoldDB" id="A0A6J6D5U7"/>
<accession>A0A6J6D5U7</accession>
<dbReference type="EMBL" id="CAEZSR010000053">
    <property type="protein sequence ID" value="CAB4559331.1"/>
    <property type="molecule type" value="Genomic_DNA"/>
</dbReference>
<protein>
    <submittedName>
        <fullName evidence="2">Unannotated protein</fullName>
    </submittedName>
</protein>
<keyword evidence="1" id="KW-0812">Transmembrane</keyword>
<keyword evidence="1" id="KW-0472">Membrane</keyword>
<feature type="transmembrane region" description="Helical" evidence="1">
    <location>
        <begin position="47"/>
        <end position="66"/>
    </location>
</feature>